<feature type="region of interest" description="Disordered" evidence="1">
    <location>
        <begin position="1"/>
        <end position="66"/>
    </location>
</feature>
<accession>A0A2P5HHB3</accession>
<dbReference type="InParanoid" id="A0A2P5HHB3"/>
<comment type="caution">
    <text evidence="2">The sequence shown here is derived from an EMBL/GenBank/DDBJ whole genome shotgun (WGS) entry which is preliminary data.</text>
</comment>
<gene>
    <name evidence="2" type="ORF">DHEL01_v211966</name>
</gene>
<name>A0A2P5HHB3_DIAHE</name>
<proteinExistence type="predicted"/>
<evidence type="ECO:0000313" key="2">
    <source>
        <dbReference type="EMBL" id="POS69641.1"/>
    </source>
</evidence>
<organism evidence="2 3">
    <name type="scientific">Diaporthe helianthi</name>
    <dbReference type="NCBI Taxonomy" id="158607"/>
    <lineage>
        <taxon>Eukaryota</taxon>
        <taxon>Fungi</taxon>
        <taxon>Dikarya</taxon>
        <taxon>Ascomycota</taxon>
        <taxon>Pezizomycotina</taxon>
        <taxon>Sordariomycetes</taxon>
        <taxon>Sordariomycetidae</taxon>
        <taxon>Diaporthales</taxon>
        <taxon>Diaporthaceae</taxon>
        <taxon>Diaporthe</taxon>
    </lineage>
</organism>
<feature type="compositionally biased region" description="Basic and acidic residues" evidence="1">
    <location>
        <begin position="1"/>
        <end position="38"/>
    </location>
</feature>
<dbReference type="Proteomes" id="UP000094444">
    <property type="component" value="Unassembled WGS sequence"/>
</dbReference>
<reference evidence="2" key="1">
    <citation type="submission" date="2017-09" db="EMBL/GenBank/DDBJ databases">
        <title>Polyketide synthases of a Diaporthe helianthi virulent isolate.</title>
        <authorList>
            <person name="Baroncelli R."/>
        </authorList>
    </citation>
    <scope>NUCLEOTIDE SEQUENCE [LARGE SCALE GENOMIC DNA]</scope>
    <source>
        <strain evidence="2">7/96</strain>
    </source>
</reference>
<sequence length="66" mass="7826">MNDSLEHQRRSGYAEEKQSGDIFEGERRETLKKREDIRMQSYLAPMGRQDGRLTPRWSPEELNAML</sequence>
<protein>
    <submittedName>
        <fullName evidence="2">Uncharacterized protein</fullName>
    </submittedName>
</protein>
<keyword evidence="3" id="KW-1185">Reference proteome</keyword>
<evidence type="ECO:0000313" key="3">
    <source>
        <dbReference type="Proteomes" id="UP000094444"/>
    </source>
</evidence>
<dbReference type="EMBL" id="MAVT02002098">
    <property type="protein sequence ID" value="POS69641.1"/>
    <property type="molecule type" value="Genomic_DNA"/>
</dbReference>
<evidence type="ECO:0000256" key="1">
    <source>
        <dbReference type="SAM" id="MobiDB-lite"/>
    </source>
</evidence>
<dbReference type="AlphaFoldDB" id="A0A2P5HHB3"/>